<accession>A0ABV5T3S1</accession>
<keyword evidence="3" id="KW-0378">Hydrolase</keyword>
<dbReference type="GO" id="GO:0016787">
    <property type="term" value="F:hydrolase activity"/>
    <property type="evidence" value="ECO:0007669"/>
    <property type="project" value="UniProtKB-KW"/>
</dbReference>
<evidence type="ECO:0000313" key="3">
    <source>
        <dbReference type="EMBL" id="MFB9647269.1"/>
    </source>
</evidence>
<dbReference type="PANTHER" id="PTHR21666:SF289">
    <property type="entry name" value="L-ALA--D-GLU ENDOPEPTIDASE"/>
    <property type="match status" value="1"/>
</dbReference>
<feature type="domain" description="M23ase beta-sheet core" evidence="2">
    <location>
        <begin position="82"/>
        <end position="174"/>
    </location>
</feature>
<organism evidence="3 4">
    <name type="scientific">Microbacterium terregens</name>
    <dbReference type="NCBI Taxonomy" id="69363"/>
    <lineage>
        <taxon>Bacteria</taxon>
        <taxon>Bacillati</taxon>
        <taxon>Actinomycetota</taxon>
        <taxon>Actinomycetes</taxon>
        <taxon>Micrococcales</taxon>
        <taxon>Microbacteriaceae</taxon>
        <taxon>Microbacterium</taxon>
    </lineage>
</organism>
<dbReference type="RefSeq" id="WP_344713707.1">
    <property type="nucleotide sequence ID" value="NZ_BAAAWH010000001.1"/>
</dbReference>
<keyword evidence="1" id="KW-0732">Signal</keyword>
<dbReference type="CDD" id="cd12797">
    <property type="entry name" value="M23_peptidase"/>
    <property type="match status" value="1"/>
</dbReference>
<protein>
    <submittedName>
        <fullName evidence="3">Murein hydrolase activator EnvC family protein</fullName>
    </submittedName>
</protein>
<proteinExistence type="predicted"/>
<dbReference type="Gene3D" id="2.70.70.10">
    <property type="entry name" value="Glucose Permease (Domain IIA)"/>
    <property type="match status" value="1"/>
</dbReference>
<reference evidence="3 4" key="1">
    <citation type="submission" date="2024-09" db="EMBL/GenBank/DDBJ databases">
        <authorList>
            <person name="Sun Q."/>
            <person name="Mori K."/>
        </authorList>
    </citation>
    <scope>NUCLEOTIDE SEQUENCE [LARGE SCALE GENOMIC DNA]</scope>
    <source>
        <strain evidence="3 4">JCM 1342</strain>
    </source>
</reference>
<dbReference type="InterPro" id="IPR011055">
    <property type="entry name" value="Dup_hybrid_motif"/>
</dbReference>
<dbReference type="InterPro" id="IPR016047">
    <property type="entry name" value="M23ase_b-sheet_dom"/>
</dbReference>
<evidence type="ECO:0000256" key="1">
    <source>
        <dbReference type="ARBA" id="ARBA00022729"/>
    </source>
</evidence>
<gene>
    <name evidence="3" type="ORF">ACFFPJ_15845</name>
</gene>
<dbReference type="SUPFAM" id="SSF51261">
    <property type="entry name" value="Duplicated hybrid motif"/>
    <property type="match status" value="1"/>
</dbReference>
<dbReference type="PANTHER" id="PTHR21666">
    <property type="entry name" value="PEPTIDASE-RELATED"/>
    <property type="match status" value="1"/>
</dbReference>
<dbReference type="Proteomes" id="UP001589611">
    <property type="component" value="Unassembled WGS sequence"/>
</dbReference>
<keyword evidence="4" id="KW-1185">Reference proteome</keyword>
<sequence length="191" mass="19611">MPVPRTPAARTVVRRRLSGWLAIWTATVVLSATGLTPPAAAVSRAIEASPAVDLSTLGWVWPAARFRLVRPFVAPAHEYAPGHRGIDLEPTGGSAVRAPADGVVAFSGSVAGRGILTIDHGGGLITTLEPVESALEPGTPVRRGEDVAALAVGGHALPGTLHFGVRSDGAYVNPMLLLGGVPRAVLLPCCD</sequence>
<name>A0ABV5T3S1_9MICO</name>
<evidence type="ECO:0000313" key="4">
    <source>
        <dbReference type="Proteomes" id="UP001589611"/>
    </source>
</evidence>
<dbReference type="EMBL" id="JBHMBE010000009">
    <property type="protein sequence ID" value="MFB9647269.1"/>
    <property type="molecule type" value="Genomic_DNA"/>
</dbReference>
<comment type="caution">
    <text evidence="3">The sequence shown here is derived from an EMBL/GenBank/DDBJ whole genome shotgun (WGS) entry which is preliminary data.</text>
</comment>
<dbReference type="Pfam" id="PF01551">
    <property type="entry name" value="Peptidase_M23"/>
    <property type="match status" value="1"/>
</dbReference>
<dbReference type="InterPro" id="IPR050570">
    <property type="entry name" value="Cell_wall_metabolism_enzyme"/>
</dbReference>
<evidence type="ECO:0000259" key="2">
    <source>
        <dbReference type="Pfam" id="PF01551"/>
    </source>
</evidence>